<dbReference type="InterPro" id="IPR011048">
    <property type="entry name" value="Haem_d1_sf"/>
</dbReference>
<organism evidence="3 4">
    <name type="scientific">Actinoallomurus acaciae</name>
    <dbReference type="NCBI Taxonomy" id="502577"/>
    <lineage>
        <taxon>Bacteria</taxon>
        <taxon>Bacillati</taxon>
        <taxon>Actinomycetota</taxon>
        <taxon>Actinomycetes</taxon>
        <taxon>Streptosporangiales</taxon>
        <taxon>Thermomonosporaceae</taxon>
        <taxon>Actinoallomurus</taxon>
    </lineage>
</organism>
<dbReference type="Proteomes" id="UP001589627">
    <property type="component" value="Unassembled WGS sequence"/>
</dbReference>
<sequence>MTIQPVRRRGRPMAAVVVIAVSLLLLPAQASSADTAPDSGIAPAVCGPGSSPEDGVQGRIPLADRKSGRSAQGYHCNLTLAGQYQGQGAGFINATYHNCVYFGSFLPASELTTHPGVQVIDATDPARPRFVESLNSPAFASGTWESLKVDPVHGYLAATGVQAPPGAGGLLFDLYSIKDDCAHPKPLNGLGHSGLPVPTAVLGHEGGFAPDGNTYYATDGIGDVTAIDVSAPATPKVIDVSPVGLTNHGFSISPDGRTMYATTIAPAGVQVLDIGDVQDRRPLPQIRQIGQLTWPDGLFSQHTINFTDQGHRYLFAVDEAGTGGVRLINIDDPAEPVLVREYRLQIDQPSEKATREADEGGDGIFGYDAHYCTVDRPVDPTRLACSYWQSGIRLYDIRDLQDPRELGYYDPKAQTGLVNRLALANSPHTYFVYSPDALDPGDLRLGTLFGSLHPDMTTDWCSSPAAFNGPDQLWVTCQDNGFLALNYTASS</sequence>
<dbReference type="SUPFAM" id="SSF51004">
    <property type="entry name" value="C-terminal (heme d1) domain of cytochrome cd1-nitrite reductase"/>
    <property type="match status" value="1"/>
</dbReference>
<evidence type="ECO:0000256" key="1">
    <source>
        <dbReference type="SAM" id="MobiDB-lite"/>
    </source>
</evidence>
<keyword evidence="2" id="KW-0732">Signal</keyword>
<dbReference type="EMBL" id="JBHLZP010000169">
    <property type="protein sequence ID" value="MFB9834953.1"/>
    <property type="molecule type" value="Genomic_DNA"/>
</dbReference>
<evidence type="ECO:0000313" key="4">
    <source>
        <dbReference type="Proteomes" id="UP001589627"/>
    </source>
</evidence>
<evidence type="ECO:0000256" key="2">
    <source>
        <dbReference type="SAM" id="SignalP"/>
    </source>
</evidence>
<proteinExistence type="predicted"/>
<reference evidence="3 4" key="1">
    <citation type="submission" date="2024-09" db="EMBL/GenBank/DDBJ databases">
        <authorList>
            <person name="Sun Q."/>
            <person name="Mori K."/>
        </authorList>
    </citation>
    <scope>NUCLEOTIDE SEQUENCE [LARGE SCALE GENOMIC DNA]</scope>
    <source>
        <strain evidence="3 4">TBRC 0563</strain>
    </source>
</reference>
<protein>
    <submittedName>
        <fullName evidence="3">LVIVD repeat-containing protein</fullName>
    </submittedName>
</protein>
<accession>A0ABV5YIS0</accession>
<dbReference type="RefSeq" id="WP_378205520.1">
    <property type="nucleotide sequence ID" value="NZ_JBHLZP010000169.1"/>
</dbReference>
<dbReference type="Gene3D" id="2.130.10.10">
    <property type="entry name" value="YVTN repeat-like/Quinoprotein amine dehydrogenase"/>
    <property type="match status" value="1"/>
</dbReference>
<keyword evidence="4" id="KW-1185">Reference proteome</keyword>
<evidence type="ECO:0000313" key="3">
    <source>
        <dbReference type="EMBL" id="MFB9834953.1"/>
    </source>
</evidence>
<comment type="caution">
    <text evidence="3">The sequence shown here is derived from an EMBL/GenBank/DDBJ whole genome shotgun (WGS) entry which is preliminary data.</text>
</comment>
<feature type="signal peptide" evidence="2">
    <location>
        <begin position="1"/>
        <end position="30"/>
    </location>
</feature>
<name>A0ABV5YIS0_9ACTN</name>
<feature type="chain" id="PRO_5046515725" evidence="2">
    <location>
        <begin position="31"/>
        <end position="491"/>
    </location>
</feature>
<dbReference type="InterPro" id="IPR015943">
    <property type="entry name" value="WD40/YVTN_repeat-like_dom_sf"/>
</dbReference>
<feature type="region of interest" description="Disordered" evidence="1">
    <location>
        <begin position="33"/>
        <end position="69"/>
    </location>
</feature>
<gene>
    <name evidence="3" type="ORF">ACFFNX_22465</name>
</gene>